<dbReference type="Gene3D" id="1.10.10.10">
    <property type="entry name" value="Winged helix-like DNA-binding domain superfamily/Winged helix DNA-binding domain"/>
    <property type="match status" value="1"/>
</dbReference>
<evidence type="ECO:0000313" key="2">
    <source>
        <dbReference type="EMBL" id="NBJ26690.1"/>
    </source>
</evidence>
<dbReference type="EMBL" id="JAAAXJ010000017">
    <property type="protein sequence ID" value="NBJ26690.1"/>
    <property type="molecule type" value="Genomic_DNA"/>
</dbReference>
<evidence type="ECO:0000259" key="1">
    <source>
        <dbReference type="PROSITE" id="PS50931"/>
    </source>
</evidence>
<sequence>MLNHQHLAILREVSRAGNVTAAAEQLNLSQPALSHTFRKVDERHGVEPGPELRSAVRCSRARSTLIPLKKLLKEGNRDKTL</sequence>
<organism evidence="2 3">
    <name type="scientific">Microvirga arsenatis</name>
    <dbReference type="NCBI Taxonomy" id="2692265"/>
    <lineage>
        <taxon>Bacteria</taxon>
        <taxon>Pseudomonadati</taxon>
        <taxon>Pseudomonadota</taxon>
        <taxon>Alphaproteobacteria</taxon>
        <taxon>Hyphomicrobiales</taxon>
        <taxon>Methylobacteriaceae</taxon>
        <taxon>Microvirga</taxon>
    </lineage>
</organism>
<accession>A0ABW9Z2P0</accession>
<evidence type="ECO:0000313" key="3">
    <source>
        <dbReference type="Proteomes" id="UP000818323"/>
    </source>
</evidence>
<comment type="caution">
    <text evidence="2">The sequence shown here is derived from an EMBL/GenBank/DDBJ whole genome shotgun (WGS) entry which is preliminary data.</text>
</comment>
<gene>
    <name evidence="2" type="ORF">GR303_20300</name>
</gene>
<proteinExistence type="predicted"/>
<dbReference type="InterPro" id="IPR036390">
    <property type="entry name" value="WH_DNA-bd_sf"/>
</dbReference>
<protein>
    <submittedName>
        <fullName evidence="2">LysR family transcriptional regulator</fullName>
    </submittedName>
</protein>
<name>A0ABW9Z2P0_9HYPH</name>
<dbReference type="Proteomes" id="UP000818323">
    <property type="component" value="Unassembled WGS sequence"/>
</dbReference>
<dbReference type="InterPro" id="IPR000847">
    <property type="entry name" value="LysR_HTH_N"/>
</dbReference>
<feature type="domain" description="HTH lysR-type" evidence="1">
    <location>
        <begin position="2"/>
        <end position="35"/>
    </location>
</feature>
<dbReference type="Pfam" id="PF00126">
    <property type="entry name" value="HTH_1"/>
    <property type="match status" value="1"/>
</dbReference>
<dbReference type="SUPFAM" id="SSF46785">
    <property type="entry name" value="Winged helix' DNA-binding domain"/>
    <property type="match status" value="1"/>
</dbReference>
<dbReference type="InterPro" id="IPR036388">
    <property type="entry name" value="WH-like_DNA-bd_sf"/>
</dbReference>
<reference evidence="2 3" key="1">
    <citation type="submission" date="2020-01" db="EMBL/GenBank/DDBJ databases">
        <title>Microvirga sp. nov., an arsenate reduction bacterium isolated from Tibet hotspring sediments.</title>
        <authorList>
            <person name="Yuan C.-G."/>
        </authorList>
    </citation>
    <scope>NUCLEOTIDE SEQUENCE [LARGE SCALE GENOMIC DNA]</scope>
    <source>
        <strain evidence="2 3">SYSU G3D203</strain>
    </source>
</reference>
<keyword evidence="3" id="KW-1185">Reference proteome</keyword>
<dbReference type="PROSITE" id="PS50931">
    <property type="entry name" value="HTH_LYSR"/>
    <property type="match status" value="1"/>
</dbReference>